<name>A0ABW1AAG0_9ACTN</name>
<dbReference type="Gene3D" id="3.40.50.300">
    <property type="entry name" value="P-loop containing nucleotide triphosphate hydrolases"/>
    <property type="match status" value="1"/>
</dbReference>
<accession>A0ABW1AAG0</accession>
<organism evidence="3 4">
    <name type="scientific">Actinomadura rugatobispora</name>
    <dbReference type="NCBI Taxonomy" id="1994"/>
    <lineage>
        <taxon>Bacteria</taxon>
        <taxon>Bacillati</taxon>
        <taxon>Actinomycetota</taxon>
        <taxon>Actinomycetes</taxon>
        <taxon>Streptosporangiales</taxon>
        <taxon>Thermomonosporaceae</taxon>
        <taxon>Actinomadura</taxon>
    </lineage>
</organism>
<dbReference type="Pfam" id="PF13374">
    <property type="entry name" value="TPR_10"/>
    <property type="match status" value="1"/>
</dbReference>
<dbReference type="RefSeq" id="WP_378287600.1">
    <property type="nucleotide sequence ID" value="NZ_JBHSON010000073.1"/>
</dbReference>
<evidence type="ECO:0000313" key="3">
    <source>
        <dbReference type="EMBL" id="MFC5751663.1"/>
    </source>
</evidence>
<dbReference type="EMBL" id="JBHSON010000073">
    <property type="protein sequence ID" value="MFC5751663.1"/>
    <property type="molecule type" value="Genomic_DNA"/>
</dbReference>
<evidence type="ECO:0000259" key="2">
    <source>
        <dbReference type="Pfam" id="PF25000"/>
    </source>
</evidence>
<dbReference type="SUPFAM" id="SSF48452">
    <property type="entry name" value="TPR-like"/>
    <property type="match status" value="3"/>
</dbReference>
<feature type="compositionally biased region" description="Pro residues" evidence="1">
    <location>
        <begin position="134"/>
        <end position="154"/>
    </location>
</feature>
<dbReference type="PANTHER" id="PTHR46082:SF6">
    <property type="entry name" value="AAA+ ATPASE DOMAIN-CONTAINING PROTEIN-RELATED"/>
    <property type="match status" value="1"/>
</dbReference>
<keyword evidence="4" id="KW-1185">Reference proteome</keyword>
<dbReference type="Pfam" id="PF13424">
    <property type="entry name" value="TPR_12"/>
    <property type="match status" value="3"/>
</dbReference>
<reference evidence="4" key="1">
    <citation type="journal article" date="2019" name="Int. J. Syst. Evol. Microbiol.">
        <title>The Global Catalogue of Microorganisms (GCM) 10K type strain sequencing project: providing services to taxonomists for standard genome sequencing and annotation.</title>
        <authorList>
            <consortium name="The Broad Institute Genomics Platform"/>
            <consortium name="The Broad Institute Genome Sequencing Center for Infectious Disease"/>
            <person name="Wu L."/>
            <person name="Ma J."/>
        </authorList>
    </citation>
    <scope>NUCLEOTIDE SEQUENCE [LARGE SCALE GENOMIC DNA]</scope>
    <source>
        <strain evidence="4">KCTC 42087</strain>
    </source>
</reference>
<feature type="compositionally biased region" description="Low complexity" evidence="1">
    <location>
        <begin position="115"/>
        <end position="133"/>
    </location>
</feature>
<feature type="region of interest" description="Disordered" evidence="1">
    <location>
        <begin position="115"/>
        <end position="165"/>
    </location>
</feature>
<dbReference type="InterPro" id="IPR027417">
    <property type="entry name" value="P-loop_NTPase"/>
</dbReference>
<evidence type="ECO:0000256" key="1">
    <source>
        <dbReference type="SAM" id="MobiDB-lite"/>
    </source>
</evidence>
<dbReference type="Pfam" id="PF25000">
    <property type="entry name" value="DUF7779"/>
    <property type="match status" value="1"/>
</dbReference>
<gene>
    <name evidence="3" type="primary">fxsT</name>
    <name evidence="3" type="ORF">ACFPZN_39120</name>
</gene>
<dbReference type="InterPro" id="IPR011990">
    <property type="entry name" value="TPR-like_helical_dom_sf"/>
</dbReference>
<feature type="domain" description="DUF7779" evidence="2">
    <location>
        <begin position="429"/>
        <end position="511"/>
    </location>
</feature>
<protein>
    <submittedName>
        <fullName evidence="3">FxSxx-COOH system tetratricopeptide repeat protein</fullName>
    </submittedName>
</protein>
<dbReference type="PANTHER" id="PTHR46082">
    <property type="entry name" value="ATP/GTP-BINDING PROTEIN-RELATED"/>
    <property type="match status" value="1"/>
</dbReference>
<sequence length="1007" mass="111397">MGSIRRSLTPPGPITELFDRLNELHFRAGEPSVRQIARGIGEGTVSASTVYNALSGPRVPAWGFLELIVEQLGGNVTEYQPLWYAARRAEQAVQNRPPRAGPAVPIAIAPHASAPLQASAPAPSSLTDQVRAPGPVPAPAAPGRPGAPPAPPSPTGGSRALWGPVVPPRNGHFTARRAELATLRDRWRQHGDAPHGPLAQVLYGPGGIGKTEIALEYAHRYRDYYDVVWWIRAEQEDLIRDALIELGRHLELHDLRGSDSDHLIQSTLGALRTGVPYRRSLLIFDNAIRPEIISRYLPEGGSHVLITTQYLGWRGTLPAETLNVLEFDLAEAVEFLRHRVPLLAMTEKEDRRITATADEERRRTEAVELASALDGLPLAVEHAAAYLNETEVTVGTYLERFRRVSEEFFIPDAEYPHAVAVCCVLSQNALARQALALLRTLAMISPEPVSGDLLVQPDLLDELPEDLRAVLSSTLRLRNAVRELARFSLVRFDGVRNETQIHRIVKAIVQGGLGLEGPRAEERHRHAVHVLLAGTDPEGPEREENDAVYEMSRPHLIPSGALTSDYAPVRALVINQVRRLHLRARYSEAAGLAAFALQSWRRKLGPEHLQTLALATELGVALQRLGHGEEALQLNTETMTLLRGEYGVENDVFLACARSYSTGLRAFGQYREALEWDEQWLPLYVQVFGWDHFQTLDVLSDIAINLRCLGRYEEALKNDRRTHDERVRTIGETHLRTLDSQFALARDLRRLGRYEDSLDELIQINRTVEQRGEPLRLPALMYSMDLGVALRRTGDRKEALNHLEAVLNRHLALVGAQHRHSLGVATNLVNDRRLAKDLAGALSLGERTVRVWTDVVGGDHPNTLAAVANLAVVLRLQGRPEEAREASARARAKLCEIFGEEHPHCLTVSANLASDLAACGAVGEAVELGERTLGLGRGVRGEDHPFTLATAANLALDHRAAGEGELASELHRRTLAQYREKLGPHHPETREVAQHLRIDLDVEPDYV</sequence>
<dbReference type="Proteomes" id="UP001596074">
    <property type="component" value="Unassembled WGS sequence"/>
</dbReference>
<proteinExistence type="predicted"/>
<dbReference type="Gene3D" id="1.25.40.10">
    <property type="entry name" value="Tetratricopeptide repeat domain"/>
    <property type="match status" value="2"/>
</dbReference>
<dbReference type="InterPro" id="IPR056681">
    <property type="entry name" value="DUF7779"/>
</dbReference>
<dbReference type="InterPro" id="IPR053137">
    <property type="entry name" value="NLR-like"/>
</dbReference>
<dbReference type="NCBIfam" id="NF040586">
    <property type="entry name" value="FxSxx_TPR"/>
    <property type="match status" value="1"/>
</dbReference>
<dbReference type="SUPFAM" id="SSF52540">
    <property type="entry name" value="P-loop containing nucleoside triphosphate hydrolases"/>
    <property type="match status" value="1"/>
</dbReference>
<evidence type="ECO:0000313" key="4">
    <source>
        <dbReference type="Proteomes" id="UP001596074"/>
    </source>
</evidence>
<comment type="caution">
    <text evidence="3">The sequence shown here is derived from an EMBL/GenBank/DDBJ whole genome shotgun (WGS) entry which is preliminary data.</text>
</comment>